<organism evidence="2 3">
    <name type="scientific">Stephanodiscus triporus</name>
    <dbReference type="NCBI Taxonomy" id="2934178"/>
    <lineage>
        <taxon>Eukaryota</taxon>
        <taxon>Sar</taxon>
        <taxon>Stramenopiles</taxon>
        <taxon>Ochrophyta</taxon>
        <taxon>Bacillariophyta</taxon>
        <taxon>Coscinodiscophyceae</taxon>
        <taxon>Thalassiosirophycidae</taxon>
        <taxon>Stephanodiscales</taxon>
        <taxon>Stephanodiscaceae</taxon>
        <taxon>Stephanodiscus</taxon>
    </lineage>
</organism>
<dbReference type="Pfam" id="PF13843">
    <property type="entry name" value="DDE_Tnp_1_7"/>
    <property type="match status" value="1"/>
</dbReference>
<evidence type="ECO:0000259" key="1">
    <source>
        <dbReference type="Pfam" id="PF13843"/>
    </source>
</evidence>
<comment type="caution">
    <text evidence="2">The sequence shown here is derived from an EMBL/GenBank/DDBJ whole genome shotgun (WGS) entry which is preliminary data.</text>
</comment>
<dbReference type="EMBL" id="JALLAZ020001223">
    <property type="protein sequence ID" value="KAL3778367.1"/>
    <property type="molecule type" value="Genomic_DNA"/>
</dbReference>
<name>A0ABD3NR97_9STRA</name>
<protein>
    <recommendedName>
        <fullName evidence="1">PiggyBac transposable element-derived protein domain-containing protein</fullName>
    </recommendedName>
</protein>
<evidence type="ECO:0000313" key="3">
    <source>
        <dbReference type="Proteomes" id="UP001530315"/>
    </source>
</evidence>
<proteinExistence type="predicted"/>
<feature type="domain" description="PiggyBac transposable element-derived protein" evidence="1">
    <location>
        <begin position="25"/>
        <end position="128"/>
    </location>
</feature>
<gene>
    <name evidence="2" type="ORF">ACHAW5_008310</name>
</gene>
<dbReference type="AlphaFoldDB" id="A0ABD3NR97"/>
<dbReference type="InterPro" id="IPR029526">
    <property type="entry name" value="PGBD"/>
</dbReference>
<sequence>MKDGQGEIRFHLVFDWLLPKFGEGLDEGFYEFIAARMKNYMTEIIRKRAYRPEHVDPFDRKFITANHVARFFGCQLARAIKGLPSVQQCWSTRESLEAIGTVKESMPCGAFSDMQRCMHFADDWDDDDGEVWDDNFSDKKVDSPIDIAHHRGKFGIVEDAFLRDGRRQLSSGGG</sequence>
<evidence type="ECO:0000313" key="2">
    <source>
        <dbReference type="EMBL" id="KAL3778367.1"/>
    </source>
</evidence>
<accession>A0ABD3NR97</accession>
<dbReference type="Proteomes" id="UP001530315">
    <property type="component" value="Unassembled WGS sequence"/>
</dbReference>
<keyword evidence="3" id="KW-1185">Reference proteome</keyword>
<reference evidence="2 3" key="1">
    <citation type="submission" date="2024-10" db="EMBL/GenBank/DDBJ databases">
        <title>Updated reference genomes for cyclostephanoid diatoms.</title>
        <authorList>
            <person name="Roberts W.R."/>
            <person name="Alverson A.J."/>
        </authorList>
    </citation>
    <scope>NUCLEOTIDE SEQUENCE [LARGE SCALE GENOMIC DNA]</scope>
    <source>
        <strain evidence="2 3">AJA276-08</strain>
    </source>
</reference>